<evidence type="ECO:0000313" key="5">
    <source>
        <dbReference type="WBParaSite" id="OFLC_0001182401-mRNA-1"/>
    </source>
</evidence>
<dbReference type="EC" id="2.7.7.48" evidence="1"/>
<gene>
    <name evidence="3" type="ORF">OFLC_LOCUS11825</name>
</gene>
<sequence>MRDGGCYMYSDTVVNDKLHGEIICNVDDIRHWMGDFTASKNVPKLMSRMGQCFTQAQVNLNLFLNV</sequence>
<dbReference type="GO" id="GO:0003968">
    <property type="term" value="F:RNA-directed RNA polymerase activity"/>
    <property type="evidence" value="ECO:0007669"/>
    <property type="project" value="UniProtKB-KW"/>
</dbReference>
<dbReference type="Proteomes" id="UP000267606">
    <property type="component" value="Unassembled WGS sequence"/>
</dbReference>
<dbReference type="GO" id="GO:0030422">
    <property type="term" value="P:siRNA processing"/>
    <property type="evidence" value="ECO:0007669"/>
    <property type="project" value="TreeGrafter"/>
</dbReference>
<evidence type="ECO:0000313" key="4">
    <source>
        <dbReference type="Proteomes" id="UP000267606"/>
    </source>
</evidence>
<comment type="catalytic activity">
    <reaction evidence="1">
        <text>RNA(n) + a ribonucleoside 5'-triphosphate = RNA(n+1) + diphosphate</text>
        <dbReference type="Rhea" id="RHEA:21248"/>
        <dbReference type="Rhea" id="RHEA-COMP:14527"/>
        <dbReference type="Rhea" id="RHEA-COMP:17342"/>
        <dbReference type="ChEBI" id="CHEBI:33019"/>
        <dbReference type="ChEBI" id="CHEBI:61557"/>
        <dbReference type="ChEBI" id="CHEBI:140395"/>
        <dbReference type="EC" id="2.7.7.48"/>
    </reaction>
</comment>
<feature type="domain" description="RDRP core" evidence="2">
    <location>
        <begin position="1"/>
        <end position="58"/>
    </location>
</feature>
<keyword evidence="4" id="KW-1185">Reference proteome</keyword>
<keyword evidence="1" id="KW-0696">RNA-directed RNA polymerase</keyword>
<dbReference type="PANTHER" id="PTHR23079">
    <property type="entry name" value="RNA-DEPENDENT RNA POLYMERASE"/>
    <property type="match status" value="1"/>
</dbReference>
<keyword evidence="1" id="KW-0548">Nucleotidyltransferase</keyword>
<dbReference type="STRING" id="387005.A0A183HWG2"/>
<dbReference type="Pfam" id="PF05183">
    <property type="entry name" value="RdRP"/>
    <property type="match status" value="1"/>
</dbReference>
<dbReference type="GO" id="GO:0003723">
    <property type="term" value="F:RNA binding"/>
    <property type="evidence" value="ECO:0007669"/>
    <property type="project" value="UniProtKB-KW"/>
</dbReference>
<dbReference type="WBParaSite" id="OFLC_0001182401-mRNA-1">
    <property type="protein sequence ID" value="OFLC_0001182401-mRNA-1"/>
    <property type="gene ID" value="OFLC_0001182401"/>
</dbReference>
<dbReference type="InterPro" id="IPR057596">
    <property type="entry name" value="RDRP_core"/>
</dbReference>
<accession>A0A183HWG2</accession>
<evidence type="ECO:0000256" key="1">
    <source>
        <dbReference type="RuleBase" id="RU363098"/>
    </source>
</evidence>
<dbReference type="AlphaFoldDB" id="A0A183HWG2"/>
<reference evidence="3 4" key="2">
    <citation type="submission" date="2018-11" db="EMBL/GenBank/DDBJ databases">
        <authorList>
            <consortium name="Pathogen Informatics"/>
        </authorList>
    </citation>
    <scope>NUCLEOTIDE SEQUENCE [LARGE SCALE GENOMIC DNA]</scope>
</reference>
<dbReference type="GO" id="GO:0031380">
    <property type="term" value="C:nuclear RNA-directed RNA polymerase complex"/>
    <property type="evidence" value="ECO:0007669"/>
    <property type="project" value="TreeGrafter"/>
</dbReference>
<dbReference type="PANTHER" id="PTHR23079:SF55">
    <property type="entry name" value="RNA-DIRECTED RNA POLYMERASE"/>
    <property type="match status" value="1"/>
</dbReference>
<keyword evidence="1" id="KW-0694">RNA-binding</keyword>
<protein>
    <recommendedName>
        <fullName evidence="1">RNA-dependent RNA polymerase</fullName>
        <ecNumber evidence="1">2.7.7.48</ecNumber>
    </recommendedName>
</protein>
<reference evidence="5" key="1">
    <citation type="submission" date="2016-06" db="UniProtKB">
        <authorList>
            <consortium name="WormBaseParasite"/>
        </authorList>
    </citation>
    <scope>IDENTIFICATION</scope>
</reference>
<proteinExistence type="inferred from homology"/>
<dbReference type="InterPro" id="IPR007855">
    <property type="entry name" value="RDRP"/>
</dbReference>
<keyword evidence="1" id="KW-0808">Transferase</keyword>
<comment type="similarity">
    <text evidence="1">Belongs to the RdRP family.</text>
</comment>
<dbReference type="EMBL" id="UZAJ01017601">
    <property type="protein sequence ID" value="VDO79537.1"/>
    <property type="molecule type" value="Genomic_DNA"/>
</dbReference>
<organism evidence="5">
    <name type="scientific">Onchocerca flexuosa</name>
    <dbReference type="NCBI Taxonomy" id="387005"/>
    <lineage>
        <taxon>Eukaryota</taxon>
        <taxon>Metazoa</taxon>
        <taxon>Ecdysozoa</taxon>
        <taxon>Nematoda</taxon>
        <taxon>Chromadorea</taxon>
        <taxon>Rhabditida</taxon>
        <taxon>Spirurina</taxon>
        <taxon>Spiruromorpha</taxon>
        <taxon>Filarioidea</taxon>
        <taxon>Onchocercidae</taxon>
        <taxon>Onchocerca</taxon>
    </lineage>
</organism>
<evidence type="ECO:0000259" key="2">
    <source>
        <dbReference type="Pfam" id="PF05183"/>
    </source>
</evidence>
<evidence type="ECO:0000313" key="3">
    <source>
        <dbReference type="EMBL" id="VDO79537.1"/>
    </source>
</evidence>
<name>A0A183HWG2_9BILA</name>